<dbReference type="GO" id="GO:0052689">
    <property type="term" value="F:carboxylic ester hydrolase activity"/>
    <property type="evidence" value="ECO:0007669"/>
    <property type="project" value="TreeGrafter"/>
</dbReference>
<feature type="active site" description="Charge relay system" evidence="1">
    <location>
        <position position="302"/>
    </location>
</feature>
<evidence type="ECO:0000259" key="3">
    <source>
        <dbReference type="Pfam" id="PF05448"/>
    </source>
</evidence>
<comment type="caution">
    <text evidence="4">The sequence shown here is derived from an EMBL/GenBank/DDBJ whole genome shotgun (WGS) entry which is preliminary data.</text>
</comment>
<dbReference type="InterPro" id="IPR039069">
    <property type="entry name" value="CE7"/>
</dbReference>
<protein>
    <submittedName>
        <fullName evidence="4">Acetylxylan esterase</fullName>
    </submittedName>
</protein>
<dbReference type="SUPFAM" id="SSF53474">
    <property type="entry name" value="alpha/beta-Hydrolases"/>
    <property type="match status" value="1"/>
</dbReference>
<feature type="active site" description="Charge relay system" evidence="1">
    <location>
        <position position="273"/>
    </location>
</feature>
<evidence type="ECO:0000256" key="2">
    <source>
        <dbReference type="PIRSR" id="PIRSR639069-2"/>
    </source>
</evidence>
<evidence type="ECO:0000256" key="1">
    <source>
        <dbReference type="PIRSR" id="PIRSR639069-1"/>
    </source>
</evidence>
<feature type="active site" description="Nucleophile" evidence="1">
    <location>
        <position position="187"/>
    </location>
</feature>
<dbReference type="AlphaFoldDB" id="A0A9W6HRA1"/>
<dbReference type="GO" id="GO:0005976">
    <property type="term" value="P:polysaccharide metabolic process"/>
    <property type="evidence" value="ECO:0007669"/>
    <property type="project" value="TreeGrafter"/>
</dbReference>
<organism evidence="4 5">
    <name type="scientific">Microbacterium keratanolyticum</name>
    <dbReference type="NCBI Taxonomy" id="67574"/>
    <lineage>
        <taxon>Bacteria</taxon>
        <taxon>Bacillati</taxon>
        <taxon>Actinomycetota</taxon>
        <taxon>Actinomycetes</taxon>
        <taxon>Micrococcales</taxon>
        <taxon>Microbacteriaceae</taxon>
        <taxon>Microbacterium</taxon>
    </lineage>
</organism>
<dbReference type="PANTHER" id="PTHR40111">
    <property type="entry name" value="CEPHALOSPORIN-C DEACETYLASE"/>
    <property type="match status" value="1"/>
</dbReference>
<reference evidence="4" key="1">
    <citation type="journal article" date="2014" name="Int. J. Syst. Evol. Microbiol.">
        <title>Complete genome sequence of Corynebacterium casei LMG S-19264T (=DSM 44701T), isolated from a smear-ripened cheese.</title>
        <authorList>
            <consortium name="US DOE Joint Genome Institute (JGI-PGF)"/>
            <person name="Walter F."/>
            <person name="Albersmeier A."/>
            <person name="Kalinowski J."/>
            <person name="Ruckert C."/>
        </authorList>
    </citation>
    <scope>NUCLEOTIDE SEQUENCE</scope>
    <source>
        <strain evidence="4">VKM Ac-1958</strain>
    </source>
</reference>
<dbReference type="RefSeq" id="WP_204938629.1">
    <property type="nucleotide sequence ID" value="NZ_BAAAUM010000001.1"/>
</dbReference>
<gene>
    <name evidence="4" type="ORF">GCM10017596_06700</name>
</gene>
<keyword evidence="5" id="KW-1185">Reference proteome</keyword>
<evidence type="ECO:0000313" key="4">
    <source>
        <dbReference type="EMBL" id="GLK00955.1"/>
    </source>
</evidence>
<dbReference type="Proteomes" id="UP001142325">
    <property type="component" value="Unassembled WGS sequence"/>
</dbReference>
<dbReference type="Gene3D" id="3.40.50.1820">
    <property type="entry name" value="alpha/beta hydrolase"/>
    <property type="match status" value="1"/>
</dbReference>
<evidence type="ECO:0000313" key="5">
    <source>
        <dbReference type="Proteomes" id="UP001142325"/>
    </source>
</evidence>
<sequence length="329" mass="35355">MPRFDLPLEQLRSYRPEVAEPADFDDFWQRTIAESRALATAPEVRRVDSPLANVEVYDVTFSGFGGDPVSAWLILPAGGREPLPAVVEYVGYGGGRGLPHERLAWASAGYAYLRMDTRGQGGGWGTGGSTADPHGSGGATPGFMTRGIAHPDGYYYRRVFTDAVRAVDTVRELDRVDAARVAVTGASQGGGIAIAAAGLCDGLVAVMPDVPFLCHFERAVGLTERDPYQEIVRYLAVHRDAGETVFRTLSYFDGVNFARRATAPALFSVAHMDAVCPPSTVYAAKNTWAAHADITDYHFNGHEGGEGLHWPRQAAFLAAQLAPQEAPAS</sequence>
<feature type="domain" description="Acetyl xylan esterase" evidence="3">
    <location>
        <begin position="1"/>
        <end position="317"/>
    </location>
</feature>
<reference evidence="4" key="2">
    <citation type="submission" date="2023-01" db="EMBL/GenBank/DDBJ databases">
        <authorList>
            <person name="Sun Q."/>
            <person name="Evtushenko L."/>
        </authorList>
    </citation>
    <scope>NUCLEOTIDE SEQUENCE</scope>
    <source>
        <strain evidence="4">VKM Ac-1958</strain>
    </source>
</reference>
<accession>A0A9W6HRA1</accession>
<dbReference type="Pfam" id="PF05448">
    <property type="entry name" value="AXE1"/>
    <property type="match status" value="1"/>
</dbReference>
<dbReference type="InterPro" id="IPR029058">
    <property type="entry name" value="AB_hydrolase_fold"/>
</dbReference>
<proteinExistence type="predicted"/>
<dbReference type="InterPro" id="IPR008391">
    <property type="entry name" value="AXE1_dom"/>
</dbReference>
<feature type="binding site" evidence="2">
    <location>
        <position position="92"/>
    </location>
    <ligand>
        <name>substrate</name>
    </ligand>
</feature>
<dbReference type="PANTHER" id="PTHR40111:SF1">
    <property type="entry name" value="CEPHALOSPORIN-C DEACETYLASE"/>
    <property type="match status" value="1"/>
</dbReference>
<name>A0A9W6HRA1_9MICO</name>
<dbReference type="EMBL" id="BSET01000001">
    <property type="protein sequence ID" value="GLK00955.1"/>
    <property type="molecule type" value="Genomic_DNA"/>
</dbReference>